<dbReference type="InterPro" id="IPR002104">
    <property type="entry name" value="Integrase_catalytic"/>
</dbReference>
<evidence type="ECO:0000259" key="7">
    <source>
        <dbReference type="PROSITE" id="PS51900"/>
    </source>
</evidence>
<evidence type="ECO:0000256" key="1">
    <source>
        <dbReference type="ARBA" id="ARBA00022908"/>
    </source>
</evidence>
<dbReference type="Proteomes" id="UP001501237">
    <property type="component" value="Unassembled WGS sequence"/>
</dbReference>
<dbReference type="InterPro" id="IPR044068">
    <property type="entry name" value="CB"/>
</dbReference>
<dbReference type="EMBL" id="BAAAUV010000013">
    <property type="protein sequence ID" value="GAA3222792.1"/>
    <property type="molecule type" value="Genomic_DNA"/>
</dbReference>
<dbReference type="InterPro" id="IPR004107">
    <property type="entry name" value="Integrase_SAM-like_N"/>
</dbReference>
<dbReference type="PROSITE" id="PS51898">
    <property type="entry name" value="TYR_RECOMBINASE"/>
    <property type="match status" value="1"/>
</dbReference>
<keyword evidence="3" id="KW-0233">DNA recombination</keyword>
<comment type="caution">
    <text evidence="8">The sequence shown here is derived from an EMBL/GenBank/DDBJ whole genome shotgun (WGS) entry which is preliminary data.</text>
</comment>
<dbReference type="Pfam" id="PF14659">
    <property type="entry name" value="Phage_int_SAM_3"/>
    <property type="match status" value="1"/>
</dbReference>
<keyword evidence="2 4" id="KW-0238">DNA-binding</keyword>
<keyword evidence="9" id="KW-1185">Reference proteome</keyword>
<sequence length="430" mass="48708">MTATATAAPADEPEESGGRKRTRANGEGSIFPYKGKWAAVVWVTTPTGERRRKWVYGRTREETHDKYVHALAAAKNGPVPTTTPNVAQYLTRWLEESIKPNREPTTWRYYDLMARAYVTPGLGKKRLAKLTVRDVQTWLNGLPGKCQCCAQKKDEQRLAERRRCCAAGDCCEDYASRNTIRAARDTLRAALTHAMAEELITRNVAMLVKLPTARKRTRKGESWTVEEARRFLVFSRDWNDDLYALWVLILVLGLRKGEALGLRWTDVDFDEGALNVAWQLQRVGAGPLLHKERTKTDGSTDTLPLPEVVTAALRMRQRQQDQARRIAGKGWRKSDLVFTTRTGGPIEPSNVNRAFTARSLRAKVKRIRVHDTRHTCGSLLVALDVHPRVAMQILRHSKISITMEIYSEVPPEETRKALKQLGDFLEKPAD</sequence>
<evidence type="ECO:0000256" key="4">
    <source>
        <dbReference type="PROSITE-ProRule" id="PRU01248"/>
    </source>
</evidence>
<organism evidence="8 9">
    <name type="scientific">Actinocorallia longicatena</name>
    <dbReference type="NCBI Taxonomy" id="111803"/>
    <lineage>
        <taxon>Bacteria</taxon>
        <taxon>Bacillati</taxon>
        <taxon>Actinomycetota</taxon>
        <taxon>Actinomycetes</taxon>
        <taxon>Streptosporangiales</taxon>
        <taxon>Thermomonosporaceae</taxon>
        <taxon>Actinocorallia</taxon>
    </lineage>
</organism>
<gene>
    <name evidence="8" type="ORF">GCM10010468_48800</name>
</gene>
<evidence type="ECO:0000259" key="6">
    <source>
        <dbReference type="PROSITE" id="PS51898"/>
    </source>
</evidence>
<dbReference type="InterPro" id="IPR050090">
    <property type="entry name" value="Tyrosine_recombinase_XerCD"/>
</dbReference>
<evidence type="ECO:0000313" key="8">
    <source>
        <dbReference type="EMBL" id="GAA3222792.1"/>
    </source>
</evidence>
<evidence type="ECO:0000256" key="5">
    <source>
        <dbReference type="SAM" id="MobiDB-lite"/>
    </source>
</evidence>
<dbReference type="PROSITE" id="PS51900">
    <property type="entry name" value="CB"/>
    <property type="match status" value="1"/>
</dbReference>
<evidence type="ECO:0000313" key="9">
    <source>
        <dbReference type="Proteomes" id="UP001501237"/>
    </source>
</evidence>
<proteinExistence type="predicted"/>
<keyword evidence="1" id="KW-0229">DNA integration</keyword>
<dbReference type="InterPro" id="IPR013762">
    <property type="entry name" value="Integrase-like_cat_sf"/>
</dbReference>
<dbReference type="PANTHER" id="PTHR30349:SF91">
    <property type="entry name" value="INTA PROTEIN"/>
    <property type="match status" value="1"/>
</dbReference>
<evidence type="ECO:0000256" key="3">
    <source>
        <dbReference type="ARBA" id="ARBA00023172"/>
    </source>
</evidence>
<feature type="region of interest" description="Disordered" evidence="5">
    <location>
        <begin position="1"/>
        <end position="27"/>
    </location>
</feature>
<accession>A0ABP6QGM7</accession>
<dbReference type="PANTHER" id="PTHR30349">
    <property type="entry name" value="PHAGE INTEGRASE-RELATED"/>
    <property type="match status" value="1"/>
</dbReference>
<dbReference type="InterPro" id="IPR011010">
    <property type="entry name" value="DNA_brk_join_enz"/>
</dbReference>
<dbReference type="Pfam" id="PF00589">
    <property type="entry name" value="Phage_integrase"/>
    <property type="match status" value="1"/>
</dbReference>
<dbReference type="Gene3D" id="1.10.443.10">
    <property type="entry name" value="Intergrase catalytic core"/>
    <property type="match status" value="1"/>
</dbReference>
<feature type="domain" description="Tyr recombinase" evidence="6">
    <location>
        <begin position="218"/>
        <end position="419"/>
    </location>
</feature>
<reference evidence="9" key="1">
    <citation type="journal article" date="2019" name="Int. J. Syst. Evol. Microbiol.">
        <title>The Global Catalogue of Microorganisms (GCM) 10K type strain sequencing project: providing services to taxonomists for standard genome sequencing and annotation.</title>
        <authorList>
            <consortium name="The Broad Institute Genomics Platform"/>
            <consortium name="The Broad Institute Genome Sequencing Center for Infectious Disease"/>
            <person name="Wu L."/>
            <person name="Ma J."/>
        </authorList>
    </citation>
    <scope>NUCLEOTIDE SEQUENCE [LARGE SCALE GENOMIC DNA]</scope>
    <source>
        <strain evidence="9">JCM 9377</strain>
    </source>
</reference>
<evidence type="ECO:0000256" key="2">
    <source>
        <dbReference type="ARBA" id="ARBA00023125"/>
    </source>
</evidence>
<dbReference type="CDD" id="cd01189">
    <property type="entry name" value="INT_ICEBs1_C_like"/>
    <property type="match status" value="1"/>
</dbReference>
<dbReference type="Gene3D" id="1.10.150.130">
    <property type="match status" value="1"/>
</dbReference>
<dbReference type="InterPro" id="IPR010998">
    <property type="entry name" value="Integrase_recombinase_N"/>
</dbReference>
<feature type="domain" description="Core-binding (CB)" evidence="7">
    <location>
        <begin position="80"/>
        <end position="195"/>
    </location>
</feature>
<feature type="compositionally biased region" description="Low complexity" evidence="5">
    <location>
        <begin position="1"/>
        <end position="10"/>
    </location>
</feature>
<dbReference type="SUPFAM" id="SSF56349">
    <property type="entry name" value="DNA breaking-rejoining enzymes"/>
    <property type="match status" value="1"/>
</dbReference>
<name>A0ABP6QGM7_9ACTN</name>
<protein>
    <submittedName>
        <fullName evidence="8">Site-specific integrase</fullName>
    </submittedName>
</protein>
<dbReference type="RefSeq" id="WP_344832359.1">
    <property type="nucleotide sequence ID" value="NZ_BAAAUV010000013.1"/>
</dbReference>